<feature type="binding site" evidence="4">
    <location>
        <position position="103"/>
    </location>
    <ligand>
        <name>Mn(2+)</name>
        <dbReference type="ChEBI" id="CHEBI:29035"/>
        <label>1</label>
    </ligand>
</feature>
<feature type="binding site" evidence="4">
    <location>
        <position position="130"/>
    </location>
    <ligand>
        <name>Mn(2+)</name>
        <dbReference type="ChEBI" id="CHEBI:29035"/>
        <label>1</label>
    </ligand>
</feature>
<dbReference type="PROSITE" id="PS01053">
    <property type="entry name" value="ARGINASE_1"/>
    <property type="match status" value="1"/>
</dbReference>
<dbReference type="EC" id="3.5.3.11" evidence="6"/>
<dbReference type="Pfam" id="PF00491">
    <property type="entry name" value="Arginase"/>
    <property type="match status" value="1"/>
</dbReference>
<feature type="binding site" evidence="4">
    <location>
        <position position="126"/>
    </location>
    <ligand>
        <name>Mn(2+)</name>
        <dbReference type="ChEBI" id="CHEBI:29035"/>
        <label>2</label>
    </ligand>
</feature>
<dbReference type="SUPFAM" id="SSF52768">
    <property type="entry name" value="Arginase/deacetylase"/>
    <property type="match status" value="1"/>
</dbReference>
<dbReference type="PROSITE" id="PS51409">
    <property type="entry name" value="ARGINASE_2"/>
    <property type="match status" value="1"/>
</dbReference>
<dbReference type="AlphaFoldDB" id="A0A7V5P1Y8"/>
<feature type="binding site" evidence="4">
    <location>
        <position position="128"/>
    </location>
    <ligand>
        <name>Mn(2+)</name>
        <dbReference type="ChEBI" id="CHEBI:29035"/>
        <label>1</label>
    </ligand>
</feature>
<evidence type="ECO:0000256" key="2">
    <source>
        <dbReference type="ARBA" id="ARBA00022723"/>
    </source>
</evidence>
<dbReference type="Gene3D" id="3.40.800.10">
    <property type="entry name" value="Ureohydrolase domain"/>
    <property type="match status" value="1"/>
</dbReference>
<evidence type="ECO:0000313" key="6">
    <source>
        <dbReference type="EMBL" id="HHI98122.1"/>
    </source>
</evidence>
<dbReference type="InterPro" id="IPR020855">
    <property type="entry name" value="Ureohydrolase_Mn_BS"/>
</dbReference>
<evidence type="ECO:0000256" key="1">
    <source>
        <dbReference type="ARBA" id="ARBA00009227"/>
    </source>
</evidence>
<comment type="cofactor">
    <cofactor evidence="4">
        <name>Mn(2+)</name>
        <dbReference type="ChEBI" id="CHEBI:29035"/>
    </cofactor>
    <text evidence="4">Binds 2 manganese ions per subunit.</text>
</comment>
<dbReference type="PANTHER" id="PTHR11358:SF26">
    <property type="entry name" value="GUANIDINO ACID HYDROLASE, MITOCHONDRIAL"/>
    <property type="match status" value="1"/>
</dbReference>
<dbReference type="Proteomes" id="UP000886101">
    <property type="component" value="Unassembled WGS sequence"/>
</dbReference>
<proteinExistence type="inferred from homology"/>
<name>A0A7V5P1Y8_9BACT</name>
<gene>
    <name evidence="6" type="primary">speB</name>
    <name evidence="6" type="ORF">ENJ96_09800</name>
</gene>
<organism evidence="6">
    <name type="scientific">Thermodesulfatator atlanticus</name>
    <dbReference type="NCBI Taxonomy" id="501497"/>
    <lineage>
        <taxon>Bacteria</taxon>
        <taxon>Pseudomonadati</taxon>
        <taxon>Thermodesulfobacteriota</taxon>
        <taxon>Thermodesulfobacteria</taxon>
        <taxon>Thermodesulfobacteriales</taxon>
        <taxon>Thermodesulfatatoraceae</taxon>
        <taxon>Thermodesulfatator</taxon>
    </lineage>
</organism>
<dbReference type="GO" id="GO:0046872">
    <property type="term" value="F:metal ion binding"/>
    <property type="evidence" value="ECO:0007669"/>
    <property type="project" value="UniProtKB-KW"/>
</dbReference>
<dbReference type="PIRSF" id="PIRSF036979">
    <property type="entry name" value="Arginase"/>
    <property type="match status" value="1"/>
</dbReference>
<comment type="similarity">
    <text evidence="1">Belongs to the arginase family. Agmatinase subfamily.</text>
</comment>
<dbReference type="EMBL" id="DROK01000288">
    <property type="protein sequence ID" value="HHI98122.1"/>
    <property type="molecule type" value="Genomic_DNA"/>
</dbReference>
<keyword evidence="2 4" id="KW-0479">Metal-binding</keyword>
<dbReference type="InterPro" id="IPR023696">
    <property type="entry name" value="Ureohydrolase_dom_sf"/>
</dbReference>
<feature type="binding site" evidence="4">
    <location>
        <position position="212"/>
    </location>
    <ligand>
        <name>Mn(2+)</name>
        <dbReference type="ChEBI" id="CHEBI:29035"/>
        <label>1</label>
    </ligand>
</feature>
<accession>A0A7V5P1Y8</accession>
<evidence type="ECO:0000256" key="5">
    <source>
        <dbReference type="RuleBase" id="RU003684"/>
    </source>
</evidence>
<dbReference type="InterPro" id="IPR006035">
    <property type="entry name" value="Ureohydrolase"/>
</dbReference>
<evidence type="ECO:0000256" key="4">
    <source>
        <dbReference type="PIRSR" id="PIRSR036979-1"/>
    </source>
</evidence>
<feature type="binding site" evidence="4">
    <location>
        <position position="210"/>
    </location>
    <ligand>
        <name>Mn(2+)</name>
        <dbReference type="ChEBI" id="CHEBI:29035"/>
        <label>1</label>
    </ligand>
</feature>
<evidence type="ECO:0000256" key="3">
    <source>
        <dbReference type="ARBA" id="ARBA00022801"/>
    </source>
</evidence>
<keyword evidence="3 5" id="KW-0378">Hydrolase</keyword>
<reference evidence="6" key="1">
    <citation type="journal article" date="2020" name="mSystems">
        <title>Genome- and Community-Level Interaction Insights into Carbon Utilization and Element Cycling Functions of Hydrothermarchaeota in Hydrothermal Sediment.</title>
        <authorList>
            <person name="Zhou Z."/>
            <person name="Liu Y."/>
            <person name="Xu W."/>
            <person name="Pan J."/>
            <person name="Luo Z.H."/>
            <person name="Li M."/>
        </authorList>
    </citation>
    <scope>NUCLEOTIDE SEQUENCE [LARGE SCALE GENOMIC DNA]</scope>
    <source>
        <strain evidence="6">HyVt-533</strain>
    </source>
</reference>
<dbReference type="InterPro" id="IPR005925">
    <property type="entry name" value="Agmatinase-rel"/>
</dbReference>
<keyword evidence="4" id="KW-0464">Manganese</keyword>
<comment type="caution">
    <text evidence="6">The sequence shown here is derived from an EMBL/GenBank/DDBJ whole genome shotgun (WGS) entry which is preliminary data.</text>
</comment>
<dbReference type="GO" id="GO:0008783">
    <property type="term" value="F:agmatinase activity"/>
    <property type="evidence" value="ECO:0007669"/>
    <property type="project" value="UniProtKB-EC"/>
</dbReference>
<dbReference type="PANTHER" id="PTHR11358">
    <property type="entry name" value="ARGINASE/AGMATINASE"/>
    <property type="match status" value="1"/>
</dbReference>
<dbReference type="CDD" id="cd11593">
    <property type="entry name" value="Agmatinase-like_2"/>
    <property type="match status" value="1"/>
</dbReference>
<dbReference type="GO" id="GO:0033389">
    <property type="term" value="P:putrescine biosynthetic process from arginine, via agmatine"/>
    <property type="evidence" value="ECO:0007669"/>
    <property type="project" value="TreeGrafter"/>
</dbReference>
<dbReference type="NCBIfam" id="TIGR01230">
    <property type="entry name" value="agmatinase"/>
    <property type="match status" value="1"/>
</dbReference>
<protein>
    <submittedName>
        <fullName evidence="6">Agmatinase</fullName>
        <ecNumber evidence="6">3.5.3.11</ecNumber>
    </submittedName>
</protein>
<sequence>MTFLGLEEDPQKAKIVFLPAPYDATASYLPGARFGPRRLLEASPYLEFFDEELLCSYKDLPPFLTLPEKELPVAPEEALRTLKEQLAPHLKAGRFPVTLGGEHTVSLAPIDLLRQDYPDLLVVQIDAHADLRATYQGSPLSHACVMRRVREMGAEVVALGVRAISEEEYLYAQEARISLFWAYQLKKELPSVLKTLATFCAQRPVYVTIDLDGFDPAEIPGVGTPEPGGLSWYEGLAILKTVARYQVVGFDVVELLPKDERSAFFAAKLVYKFISYLFCPQRAFPGGA</sequence>